<dbReference type="InterPro" id="IPR011333">
    <property type="entry name" value="SKP1/BTB/POZ_sf"/>
</dbReference>
<gene>
    <name evidence="1" type="ORF">CBER1_01313</name>
</gene>
<evidence type="ECO:0000313" key="2">
    <source>
        <dbReference type="Proteomes" id="UP000237631"/>
    </source>
</evidence>
<sequence>MLSTIDRIVTVVSSSSDGPELQPHFHVHQKLLFASSPVLKKLTEPTVGIATRIQISRLELNLPFEGLRILSHWLYHREASIKASEDIIDNKISSQLIGLIHGYNVGERLQIVDFADVCTDSLLDLLDEKGDLISLTKAMPAITSYTRPGSRIRKLIVDWIVTADCKSKNAVDNNVWQAFISDPNFCSMLLDAFFRRKLEHQVCLHHVERLHKLTPCVYHWHVELGRPCYRKLEVHDNGDGTAQKLQSGQKSCQTKNFAAASNGSDSMDSGGRAFVEV</sequence>
<dbReference type="EMBL" id="PNEN01000293">
    <property type="protein sequence ID" value="PPJ60294.1"/>
    <property type="molecule type" value="Genomic_DNA"/>
</dbReference>
<dbReference type="Gene3D" id="3.30.710.10">
    <property type="entry name" value="Potassium Channel Kv1.1, Chain A"/>
    <property type="match status" value="1"/>
</dbReference>
<name>A0A2S6CKP1_9PEZI</name>
<evidence type="ECO:0008006" key="3">
    <source>
        <dbReference type="Google" id="ProtNLM"/>
    </source>
</evidence>
<comment type="caution">
    <text evidence="1">The sequence shown here is derived from an EMBL/GenBank/DDBJ whole genome shotgun (WGS) entry which is preliminary data.</text>
</comment>
<organism evidence="1 2">
    <name type="scientific">Cercospora berteroae</name>
    <dbReference type="NCBI Taxonomy" id="357750"/>
    <lineage>
        <taxon>Eukaryota</taxon>
        <taxon>Fungi</taxon>
        <taxon>Dikarya</taxon>
        <taxon>Ascomycota</taxon>
        <taxon>Pezizomycotina</taxon>
        <taxon>Dothideomycetes</taxon>
        <taxon>Dothideomycetidae</taxon>
        <taxon>Mycosphaerellales</taxon>
        <taxon>Mycosphaerellaceae</taxon>
        <taxon>Cercospora</taxon>
    </lineage>
</organism>
<proteinExistence type="predicted"/>
<evidence type="ECO:0000313" key="1">
    <source>
        <dbReference type="EMBL" id="PPJ60294.1"/>
    </source>
</evidence>
<reference evidence="2" key="1">
    <citation type="journal article" date="2017" name="bioRxiv">
        <title>Conservation of a gene cluster reveals novel cercosporin biosynthetic mechanisms and extends production to the genus Colletotrichum.</title>
        <authorList>
            <person name="de Jonge R."/>
            <person name="Ebert M.K."/>
            <person name="Huitt-Roehl C.R."/>
            <person name="Pal P."/>
            <person name="Suttle J.C."/>
            <person name="Spanner R.E."/>
            <person name="Neubauer J.D."/>
            <person name="Jurick W.M.II."/>
            <person name="Stott K.A."/>
            <person name="Secor G.A."/>
            <person name="Thomma B.P.H.J."/>
            <person name="Van de Peer Y."/>
            <person name="Townsend C.A."/>
            <person name="Bolton M.D."/>
        </authorList>
    </citation>
    <scope>NUCLEOTIDE SEQUENCE [LARGE SCALE GENOMIC DNA]</scope>
    <source>
        <strain evidence="2">CBS538.71</strain>
    </source>
</reference>
<keyword evidence="2" id="KW-1185">Reference proteome</keyword>
<dbReference type="Proteomes" id="UP000237631">
    <property type="component" value="Unassembled WGS sequence"/>
</dbReference>
<protein>
    <recommendedName>
        <fullName evidence="3">BTB domain-containing protein</fullName>
    </recommendedName>
</protein>
<dbReference type="OrthoDB" id="3637291at2759"/>
<dbReference type="AlphaFoldDB" id="A0A2S6CKP1"/>
<accession>A0A2S6CKP1</accession>